<dbReference type="Pfam" id="PF00643">
    <property type="entry name" value="zf-B_box"/>
    <property type="match status" value="1"/>
</dbReference>
<keyword evidence="4 7" id="KW-0863">Zinc-finger</keyword>
<dbReference type="InterPro" id="IPR013083">
    <property type="entry name" value="Znf_RING/FYVE/PHD"/>
</dbReference>
<accession>A0AAE9JC49</accession>
<proteinExistence type="predicted"/>
<feature type="repeat" description="NHL" evidence="8">
    <location>
        <begin position="889"/>
        <end position="932"/>
    </location>
</feature>
<organism evidence="13 14">
    <name type="scientific">Caenorhabditis briggsae</name>
    <dbReference type="NCBI Taxonomy" id="6238"/>
    <lineage>
        <taxon>Eukaryota</taxon>
        <taxon>Metazoa</taxon>
        <taxon>Ecdysozoa</taxon>
        <taxon>Nematoda</taxon>
        <taxon>Chromadorea</taxon>
        <taxon>Rhabditida</taxon>
        <taxon>Rhabditina</taxon>
        <taxon>Rhabditomorpha</taxon>
        <taxon>Rhabditoidea</taxon>
        <taxon>Rhabditidae</taxon>
        <taxon>Peloderinae</taxon>
        <taxon>Caenorhabditis</taxon>
    </lineage>
</organism>
<dbReference type="InterPro" id="IPR001841">
    <property type="entry name" value="Znf_RING"/>
</dbReference>
<keyword evidence="1" id="KW-0597">Phosphoprotein</keyword>
<keyword evidence="14" id="KW-1185">Reference proteome</keyword>
<evidence type="ECO:0000256" key="8">
    <source>
        <dbReference type="PROSITE-ProRule" id="PRU00504"/>
    </source>
</evidence>
<evidence type="ECO:0000256" key="3">
    <source>
        <dbReference type="ARBA" id="ARBA00022737"/>
    </source>
</evidence>
<keyword evidence="5" id="KW-0833">Ubl conjugation pathway</keyword>
<dbReference type="InterPro" id="IPR003649">
    <property type="entry name" value="Bbox_C"/>
</dbReference>
<dbReference type="InterPro" id="IPR027370">
    <property type="entry name" value="Znf-RING_euk"/>
</dbReference>
<feature type="region of interest" description="Disordered" evidence="10">
    <location>
        <begin position="11"/>
        <end position="30"/>
    </location>
</feature>
<feature type="region of interest" description="Disordered" evidence="10">
    <location>
        <begin position="207"/>
        <end position="226"/>
    </location>
</feature>
<dbReference type="InterPro" id="IPR017907">
    <property type="entry name" value="Znf_RING_CS"/>
</dbReference>
<feature type="compositionally biased region" description="Low complexity" evidence="10">
    <location>
        <begin position="16"/>
        <end position="30"/>
    </location>
</feature>
<dbReference type="FunFam" id="3.30.160.60:FF:002782">
    <property type="entry name" value="B-box type zinc finger protein ncl-1"/>
    <property type="match status" value="1"/>
</dbReference>
<dbReference type="CDD" id="cd19798">
    <property type="entry name" value="Bbox2_BRAT-like"/>
    <property type="match status" value="1"/>
</dbReference>
<dbReference type="Pfam" id="PF01436">
    <property type="entry name" value="NHL"/>
    <property type="match status" value="4"/>
</dbReference>
<feature type="repeat" description="NHL" evidence="8">
    <location>
        <begin position="804"/>
        <end position="845"/>
    </location>
</feature>
<evidence type="ECO:0000313" key="13">
    <source>
        <dbReference type="EMBL" id="UMM25479.1"/>
    </source>
</evidence>
<feature type="compositionally biased region" description="Low complexity" evidence="10">
    <location>
        <begin position="308"/>
        <end position="321"/>
    </location>
</feature>
<dbReference type="SMART" id="SM00184">
    <property type="entry name" value="RING"/>
    <property type="match status" value="1"/>
</dbReference>
<dbReference type="PANTHER" id="PTHR25462">
    <property type="entry name" value="BONUS, ISOFORM C-RELATED"/>
    <property type="match status" value="1"/>
</dbReference>
<dbReference type="SUPFAM" id="SSF57850">
    <property type="entry name" value="RING/U-box"/>
    <property type="match status" value="1"/>
</dbReference>
<feature type="repeat" description="NHL" evidence="8">
    <location>
        <begin position="758"/>
        <end position="803"/>
    </location>
</feature>
<dbReference type="InterPro" id="IPR001258">
    <property type="entry name" value="NHL_repeat"/>
</dbReference>
<evidence type="ECO:0000259" key="12">
    <source>
        <dbReference type="PROSITE" id="PS50119"/>
    </source>
</evidence>
<dbReference type="SMART" id="SM00336">
    <property type="entry name" value="BBOX"/>
    <property type="match status" value="2"/>
</dbReference>
<evidence type="ECO:0008006" key="15">
    <source>
        <dbReference type="Google" id="ProtNLM"/>
    </source>
</evidence>
<gene>
    <name evidence="13" type="ORF">L5515_005289</name>
</gene>
<keyword evidence="6" id="KW-0862">Zinc</keyword>
<dbReference type="SUPFAM" id="SSF101898">
    <property type="entry name" value="NHL repeat"/>
    <property type="match status" value="1"/>
</dbReference>
<dbReference type="CDD" id="cd19813">
    <property type="entry name" value="Bbox1_BRAT-like"/>
    <property type="match status" value="1"/>
</dbReference>
<feature type="coiled-coil region" evidence="9">
    <location>
        <begin position="441"/>
        <end position="472"/>
    </location>
</feature>
<dbReference type="Gene3D" id="3.30.160.60">
    <property type="entry name" value="Classic Zinc Finger"/>
    <property type="match status" value="1"/>
</dbReference>
<dbReference type="AlphaFoldDB" id="A0AAE9JC49"/>
<evidence type="ECO:0000256" key="1">
    <source>
        <dbReference type="ARBA" id="ARBA00022553"/>
    </source>
</evidence>
<sequence>MIPYLDIRREREMSESESLGGSSASTTTTAGSDEYTMSQIFGTAGRPIPLSTFAGVAIPNSWGSAVSQPMLAGSFGLAPTPPPVIQEIIKCTLCLEPYRDPKVLACFHSFCKGCLAKHLEQPERIICPQCHMETQLSVQLGLDSLLTDFGLESVMNKQQQLFANLALSENGNGGAPTPSAAIPVPNAHLRPSMVAGSDPSNPVVGFGFSSPTSSTSGSPPLSDSPTIEEQHQAQIAAMMQGLLNNNAAVAPVIAPVPAVHCNGCKSNETATSFCQDCNANLCDNCTMAHKYMHCFADHRVVELTPAGSSASSTTSSTPSSSDSERSQLLASLGGKHSPQAAAAMMLLGNGKRPVLCLQHRASELVFFCVTCNLAICRDCTQADHPAGTHQYELISDVADKQLLKMEQLIADARNKHADMLDMFKQVDSKQQILTASLHNAHAQLDETVSTLLQAIQEQKKQLSKEIDNAFAAKQIQLTMVDKRIQSMADKLSQTIEFSRRLMSFSSPAEVMVFKQLLDTRLQLFLGFNPDTSGVLNTSCEIEYLGAAGLYSNSSSAVQQLLGSVRGGNSNPIAIPNDFLMPSAQTGMPPTPIGRAPGSTRGIQIEQNGLSRSPPHHVAASLPMNAFSDSNLLRPNKDFGGSSQSLGPFSALNGAAASADPFSSQYDKWSLGVEPVGSVGGLLEGGNVDEEKFQTLFPPSRSQIKRQKMIYHCKFGEFGVMEGQFTEPSGVAVNGQGDIVVADTNNHRIQVFDKDGRFKFQFGECGKRDGQLLYPNRVAVNRTTGDFVVTERSPTHQIQVYNQYGQFLRKFGANILQHPRGVCVDNKGRIIVVECKVMRVIIFDMFGNILQKFSCSRYLEFPNGVCTNDKNEILISDNRAHCIKVFSYEGQYLRQIGGEGVTNYPIGVGINSLGEVVVADNHNNFNLTVFSQDGTMIGALESRVKHAQCFDVALVDDGSVVLASKDYRLYLYRFLPASPSTAAAAGTGQI</sequence>
<dbReference type="EMBL" id="CP092622">
    <property type="protein sequence ID" value="UMM25479.1"/>
    <property type="molecule type" value="Genomic_DNA"/>
</dbReference>
<dbReference type="PROSITE" id="PS00518">
    <property type="entry name" value="ZF_RING_1"/>
    <property type="match status" value="1"/>
</dbReference>
<dbReference type="PROSITE" id="PS50089">
    <property type="entry name" value="ZF_RING_2"/>
    <property type="match status" value="1"/>
</dbReference>
<name>A0AAE9JC49_CAEBR</name>
<feature type="compositionally biased region" description="Low complexity" evidence="10">
    <location>
        <begin position="209"/>
        <end position="225"/>
    </location>
</feature>
<dbReference type="GO" id="GO:0008270">
    <property type="term" value="F:zinc ion binding"/>
    <property type="evidence" value="ECO:0007669"/>
    <property type="project" value="UniProtKB-KW"/>
</dbReference>
<evidence type="ECO:0000256" key="7">
    <source>
        <dbReference type="PROSITE-ProRule" id="PRU00024"/>
    </source>
</evidence>
<feature type="repeat" description="NHL" evidence="8">
    <location>
        <begin position="711"/>
        <end position="754"/>
    </location>
</feature>
<protein>
    <recommendedName>
        <fullName evidence="15">B-box type zinc finger protein ncl-1</fullName>
    </recommendedName>
</protein>
<dbReference type="CDD" id="cd20482">
    <property type="entry name" value="CC_brat-like"/>
    <property type="match status" value="1"/>
</dbReference>
<feature type="domain" description="RING-type" evidence="11">
    <location>
        <begin position="91"/>
        <end position="131"/>
    </location>
</feature>
<evidence type="ECO:0000313" key="14">
    <source>
        <dbReference type="Proteomes" id="UP000829354"/>
    </source>
</evidence>
<keyword evidence="9" id="KW-0175">Coiled coil</keyword>
<dbReference type="InterPro" id="IPR000315">
    <property type="entry name" value="Znf_B-box"/>
</dbReference>
<dbReference type="Gene3D" id="4.10.830.40">
    <property type="match status" value="1"/>
</dbReference>
<evidence type="ECO:0000256" key="6">
    <source>
        <dbReference type="ARBA" id="ARBA00022833"/>
    </source>
</evidence>
<keyword evidence="3" id="KW-0677">Repeat</keyword>
<dbReference type="InterPro" id="IPR011042">
    <property type="entry name" value="6-blade_b-propeller_TolB-like"/>
</dbReference>
<dbReference type="InterPro" id="IPR047153">
    <property type="entry name" value="TRIM45/56/19-like"/>
</dbReference>
<evidence type="ECO:0000256" key="5">
    <source>
        <dbReference type="ARBA" id="ARBA00022786"/>
    </source>
</evidence>
<evidence type="ECO:0000259" key="11">
    <source>
        <dbReference type="PROSITE" id="PS50089"/>
    </source>
</evidence>
<reference evidence="13 14" key="1">
    <citation type="submission" date="2022-04" db="EMBL/GenBank/DDBJ databases">
        <title>Chromosome-level reference genomes for two strains of Caenorhabditis briggsae: an improved platform for comparative genomics.</title>
        <authorList>
            <person name="Stevens L."/>
            <person name="Andersen E."/>
        </authorList>
    </citation>
    <scope>NUCLEOTIDE SEQUENCE [LARGE SCALE GENOMIC DNA]</scope>
    <source>
        <strain evidence="13">VX34</strain>
        <tissue evidence="13">Whole-organism</tissue>
    </source>
</reference>
<dbReference type="PANTHER" id="PTHR25462:SF291">
    <property type="entry name" value="E3 UBIQUITIN-PROTEIN LIGASE TRIM45"/>
    <property type="match status" value="1"/>
</dbReference>
<feature type="repeat" description="NHL" evidence="8">
    <location>
        <begin position="846"/>
        <end position="888"/>
    </location>
</feature>
<feature type="domain" description="B box-type" evidence="12">
    <location>
        <begin position="351"/>
        <end position="394"/>
    </location>
</feature>
<keyword evidence="2" id="KW-0479">Metal-binding</keyword>
<feature type="domain" description="B box-type" evidence="12">
    <location>
        <begin position="256"/>
        <end position="303"/>
    </location>
</feature>
<dbReference type="PROSITE" id="PS51125">
    <property type="entry name" value="NHL"/>
    <property type="match status" value="5"/>
</dbReference>
<evidence type="ECO:0000256" key="4">
    <source>
        <dbReference type="ARBA" id="ARBA00022771"/>
    </source>
</evidence>
<dbReference type="Proteomes" id="UP000829354">
    <property type="component" value="Chromosome III"/>
</dbReference>
<evidence type="ECO:0000256" key="10">
    <source>
        <dbReference type="SAM" id="MobiDB-lite"/>
    </source>
</evidence>
<dbReference type="CDD" id="cd14959">
    <property type="entry name" value="NHL_brat_like"/>
    <property type="match status" value="1"/>
</dbReference>
<dbReference type="FunFam" id="2.120.10.30:FF:000107">
    <property type="entry name" value="Uncharacterized protein"/>
    <property type="match status" value="1"/>
</dbReference>
<dbReference type="PROSITE" id="PS50119">
    <property type="entry name" value="ZF_BBOX"/>
    <property type="match status" value="2"/>
</dbReference>
<dbReference type="SMART" id="SM00502">
    <property type="entry name" value="BBC"/>
    <property type="match status" value="1"/>
</dbReference>
<dbReference type="SUPFAM" id="SSF57845">
    <property type="entry name" value="B-box zinc-binding domain"/>
    <property type="match status" value="1"/>
</dbReference>
<dbReference type="Gene3D" id="2.120.10.30">
    <property type="entry name" value="TolB, C-terminal domain"/>
    <property type="match status" value="1"/>
</dbReference>
<dbReference type="Gene3D" id="3.30.40.10">
    <property type="entry name" value="Zinc/RING finger domain, C3HC4 (zinc finger)"/>
    <property type="match status" value="1"/>
</dbReference>
<evidence type="ECO:0000256" key="9">
    <source>
        <dbReference type="SAM" id="Coils"/>
    </source>
</evidence>
<dbReference type="Pfam" id="PF13445">
    <property type="entry name" value="zf-RING_UBOX"/>
    <property type="match status" value="1"/>
</dbReference>
<feature type="region of interest" description="Disordered" evidence="10">
    <location>
        <begin position="306"/>
        <end position="332"/>
    </location>
</feature>
<evidence type="ECO:0000256" key="2">
    <source>
        <dbReference type="ARBA" id="ARBA00022723"/>
    </source>
</evidence>